<reference evidence="2" key="1">
    <citation type="submission" date="2022-05" db="EMBL/GenBank/DDBJ databases">
        <authorList>
            <person name="Sun H.-N."/>
        </authorList>
    </citation>
    <scope>NUCLEOTIDE SEQUENCE</scope>
    <source>
        <strain evidence="2">HB14</strain>
    </source>
</reference>
<dbReference type="AlphaFoldDB" id="A0A9X2I2C6"/>
<dbReference type="InterPro" id="IPR009078">
    <property type="entry name" value="Ferritin-like_SF"/>
</dbReference>
<dbReference type="InterPro" id="IPR012347">
    <property type="entry name" value="Ferritin-like"/>
</dbReference>
<organism evidence="2 3">
    <name type="scientific">Gilvimarinus xylanilyticus</name>
    <dbReference type="NCBI Taxonomy" id="2944139"/>
    <lineage>
        <taxon>Bacteria</taxon>
        <taxon>Pseudomonadati</taxon>
        <taxon>Pseudomonadota</taxon>
        <taxon>Gammaproteobacteria</taxon>
        <taxon>Cellvibrionales</taxon>
        <taxon>Cellvibrionaceae</taxon>
        <taxon>Gilvimarinus</taxon>
    </lineage>
</organism>
<reference evidence="2" key="2">
    <citation type="submission" date="2023-01" db="EMBL/GenBank/DDBJ databases">
        <title>Gilvimarinus xylanilyticus HB14 isolated from Caulerpa lentillifera aquaculture base in Hainan, China.</title>
        <authorList>
            <person name="Zhang Y.-J."/>
        </authorList>
    </citation>
    <scope>NUCLEOTIDE SEQUENCE</scope>
    <source>
        <strain evidence="2">HB14</strain>
    </source>
</reference>
<dbReference type="SUPFAM" id="SSF47240">
    <property type="entry name" value="Ferritin-like"/>
    <property type="match status" value="1"/>
</dbReference>
<protein>
    <submittedName>
        <fullName evidence="2">PA2169 family four-helix-bundle protein</fullName>
    </submittedName>
</protein>
<accession>A0A9X2I2C6</accession>
<evidence type="ECO:0000313" key="3">
    <source>
        <dbReference type="Proteomes" id="UP001139319"/>
    </source>
</evidence>
<keyword evidence="3" id="KW-1185">Reference proteome</keyword>
<name>A0A9X2I2C6_9GAMM</name>
<sequence>MYVTHEKVAVEFLLDDLNDLVHSHADLIATYEDAQKQVKAPELKRLLEQLREDQAINVQLLAQLVSEHGGKLNDTTDIGQIAPRMRVVFGSLLSDGAVVRALHTAEAKLVQEYTRAINNLTYIPGLESVLESNRLSTQRRQGRLQIAINLDE</sequence>
<dbReference type="Gene3D" id="1.20.1260.10">
    <property type="match status" value="1"/>
</dbReference>
<dbReference type="Pfam" id="PF09537">
    <property type="entry name" value="DUF2383"/>
    <property type="match status" value="1"/>
</dbReference>
<dbReference type="RefSeq" id="WP_253966495.1">
    <property type="nucleotide sequence ID" value="NZ_JAMFTH010000001.1"/>
</dbReference>
<evidence type="ECO:0000313" key="2">
    <source>
        <dbReference type="EMBL" id="MCP8898207.1"/>
    </source>
</evidence>
<proteinExistence type="predicted"/>
<dbReference type="EMBL" id="JAMFTH010000001">
    <property type="protein sequence ID" value="MCP8898207.1"/>
    <property type="molecule type" value="Genomic_DNA"/>
</dbReference>
<feature type="domain" description="DUF2383" evidence="1">
    <location>
        <begin position="15"/>
        <end position="118"/>
    </location>
</feature>
<dbReference type="InterPro" id="IPR019052">
    <property type="entry name" value="DUF2383"/>
</dbReference>
<gene>
    <name evidence="2" type="ORF">M6D89_02710</name>
</gene>
<comment type="caution">
    <text evidence="2">The sequence shown here is derived from an EMBL/GenBank/DDBJ whole genome shotgun (WGS) entry which is preliminary data.</text>
</comment>
<dbReference type="Proteomes" id="UP001139319">
    <property type="component" value="Unassembled WGS sequence"/>
</dbReference>
<evidence type="ECO:0000259" key="1">
    <source>
        <dbReference type="Pfam" id="PF09537"/>
    </source>
</evidence>